<comment type="caution">
    <text evidence="2">The sequence shown here is derived from an EMBL/GenBank/DDBJ whole genome shotgun (WGS) entry which is preliminary data.</text>
</comment>
<name>A0A1V3WE23_MYCKA</name>
<dbReference type="AlphaFoldDB" id="A0A1V3WE23"/>
<accession>A0A1V3WE23</accession>
<dbReference type="Proteomes" id="UP000188532">
    <property type="component" value="Unassembled WGS sequence"/>
</dbReference>
<feature type="region of interest" description="Disordered" evidence="1">
    <location>
        <begin position="157"/>
        <end position="206"/>
    </location>
</feature>
<evidence type="ECO:0000256" key="1">
    <source>
        <dbReference type="SAM" id="MobiDB-lite"/>
    </source>
</evidence>
<feature type="compositionally biased region" description="Low complexity" evidence="1">
    <location>
        <begin position="187"/>
        <end position="197"/>
    </location>
</feature>
<reference evidence="2 3" key="1">
    <citation type="submission" date="2017-02" db="EMBL/GenBank/DDBJ databases">
        <title>Complete genome sequences of Mycobacterium kansasii strains isolated from rhesus macaques.</title>
        <authorList>
            <person name="Panda A."/>
            <person name="Nagaraj S."/>
            <person name="Zhao X."/>
            <person name="Tettelin H."/>
            <person name="Detolla L.J."/>
        </authorList>
    </citation>
    <scope>NUCLEOTIDE SEQUENCE [LARGE SCALE GENOMIC DNA]</scope>
    <source>
        <strain evidence="2 3">11-3469</strain>
    </source>
</reference>
<evidence type="ECO:0000313" key="2">
    <source>
        <dbReference type="EMBL" id="OOK65190.1"/>
    </source>
</evidence>
<sequence length="206" mass="22067">MEQLEMLSQEQHRRYFELFGSSPVDGVGFGDLSSYARTLSQQTQDTRSEVIGIRFSTAVAAPYAAATQADHVTLDAAARSHATWASIADESRRINLEGARAIDANARVEASEVAAIPDPNSPAGQAAILARINDHQAKAASLVEQAVTAEQALGARAAAAGEQGPTPRVRAVDHHTFKQEPPPRPRQSPLSRASRPRVCGRPSRAR</sequence>
<protein>
    <submittedName>
        <fullName evidence="2">Uncharacterized protein</fullName>
    </submittedName>
</protein>
<evidence type="ECO:0000313" key="3">
    <source>
        <dbReference type="Proteomes" id="UP000188532"/>
    </source>
</evidence>
<feature type="compositionally biased region" description="Basic and acidic residues" evidence="1">
    <location>
        <begin position="170"/>
        <end position="183"/>
    </location>
</feature>
<proteinExistence type="predicted"/>
<organism evidence="2 3">
    <name type="scientific">Mycobacterium kansasii</name>
    <dbReference type="NCBI Taxonomy" id="1768"/>
    <lineage>
        <taxon>Bacteria</taxon>
        <taxon>Bacillati</taxon>
        <taxon>Actinomycetota</taxon>
        <taxon>Actinomycetes</taxon>
        <taxon>Mycobacteriales</taxon>
        <taxon>Mycobacteriaceae</taxon>
        <taxon>Mycobacterium</taxon>
    </lineage>
</organism>
<dbReference type="EMBL" id="MVBN01000011">
    <property type="protein sequence ID" value="OOK65190.1"/>
    <property type="molecule type" value="Genomic_DNA"/>
</dbReference>
<gene>
    <name evidence="2" type="ORF">BZL29_7696</name>
</gene>